<dbReference type="RefSeq" id="WP_274712126.1">
    <property type="nucleotide sequence ID" value="NZ_JAILSO010000017.1"/>
</dbReference>
<sequence length="331" mass="38651">MLDIYDARPDVKRDLEIRKQINERIINSLYYILEQCDIAGFDCQIAEEKINDLDSKKKISGIIHVLHNRLLKAIEDDNQSLIINVLNSFKDLDYIEQTPRTIGLFTDGYTQSLHQFYYDTCDYGMMNTYGYHFDGGIPSKKELEHSKYAVERALNRMKEVDRDLFDEFNTLISDIIILNSPTMNAGSSLNTFGIIRMSQLREGQIWTRYFENLAHESGHNHLNMLFFIDPIILNEDSGTYKSPLRREARPLSGIYHAMFVLARTMRTLKKLRTHYDYDPILERVDTAYNNANNPASFEDKFYDCWNIILENAKLTDLGKKLMNSTKEMAFE</sequence>
<evidence type="ECO:0000313" key="1">
    <source>
        <dbReference type="EMBL" id="MDE1477985.1"/>
    </source>
</evidence>
<gene>
    <name evidence="1" type="ORF">KKJ01_06935</name>
</gene>
<accession>A0AAJ1MYN8</accession>
<dbReference type="InterPro" id="IPR026337">
    <property type="entry name" value="AKG_HExxH"/>
</dbReference>
<reference evidence="1" key="1">
    <citation type="submission" date="2021-08" db="EMBL/GenBank/DDBJ databases">
        <authorList>
            <person name="Papudeshi B."/>
            <person name="Bashey-Visser F."/>
        </authorList>
    </citation>
    <scope>NUCLEOTIDE SEQUENCE</scope>
    <source>
        <strain evidence="1">MC_266_E_2016</strain>
    </source>
</reference>
<dbReference type="EMBL" id="JAILSO010000017">
    <property type="protein sequence ID" value="MDE1477985.1"/>
    <property type="molecule type" value="Genomic_DNA"/>
</dbReference>
<evidence type="ECO:0008006" key="3">
    <source>
        <dbReference type="Google" id="ProtNLM"/>
    </source>
</evidence>
<dbReference type="NCBIfam" id="TIGR04267">
    <property type="entry name" value="mod_HExxH"/>
    <property type="match status" value="1"/>
</dbReference>
<comment type="caution">
    <text evidence="1">The sequence shown here is derived from an EMBL/GenBank/DDBJ whole genome shotgun (WGS) entry which is preliminary data.</text>
</comment>
<dbReference type="AlphaFoldDB" id="A0AAJ1MYN8"/>
<evidence type="ECO:0000313" key="2">
    <source>
        <dbReference type="Proteomes" id="UP001222434"/>
    </source>
</evidence>
<proteinExistence type="predicted"/>
<reference evidence="1" key="2">
    <citation type="journal article" date="2022" name="J. Evol. Biol.">
        <title>Pre- and post-association barriers to host switching in sympatric mutualists.</title>
        <authorList>
            <person name="Dinges Z.M."/>
            <person name="Phillips R.K."/>
            <person name="Lively C.M."/>
            <person name="Bashey F."/>
        </authorList>
    </citation>
    <scope>NUCLEOTIDE SEQUENCE</scope>
    <source>
        <strain evidence="1">MC_266_E_2016</strain>
    </source>
</reference>
<name>A0AAJ1MYN8_XENBV</name>
<organism evidence="1 2">
    <name type="scientific">Xenorhabdus bovienii</name>
    <name type="common">Xenorhabdus nematophila subsp. bovienii</name>
    <dbReference type="NCBI Taxonomy" id="40576"/>
    <lineage>
        <taxon>Bacteria</taxon>
        <taxon>Pseudomonadati</taxon>
        <taxon>Pseudomonadota</taxon>
        <taxon>Gammaproteobacteria</taxon>
        <taxon>Enterobacterales</taxon>
        <taxon>Morganellaceae</taxon>
        <taxon>Xenorhabdus</taxon>
    </lineage>
</organism>
<protein>
    <recommendedName>
        <fullName evidence="3">HEXXH motif domain-containing protein</fullName>
    </recommendedName>
</protein>
<dbReference type="Proteomes" id="UP001222434">
    <property type="component" value="Unassembled WGS sequence"/>
</dbReference>